<keyword evidence="6 16" id="KW-0540">Nuclease</keyword>
<dbReference type="Pfam" id="PF04152">
    <property type="entry name" value="Mre11_DNA_bind"/>
    <property type="match status" value="1"/>
</dbReference>
<dbReference type="Proteomes" id="UP001432146">
    <property type="component" value="Unassembled WGS sequence"/>
</dbReference>
<feature type="compositionally biased region" description="Basic and acidic residues" evidence="18">
    <location>
        <begin position="546"/>
        <end position="558"/>
    </location>
</feature>
<evidence type="ECO:0000256" key="9">
    <source>
        <dbReference type="ARBA" id="ARBA00022763"/>
    </source>
</evidence>
<dbReference type="CDD" id="cd00840">
    <property type="entry name" value="MPP_Mre11_N"/>
    <property type="match status" value="1"/>
</dbReference>
<dbReference type="PIRSF" id="PIRSF000882">
    <property type="entry name" value="DSB_repair_MRE11"/>
    <property type="match status" value="1"/>
</dbReference>
<dbReference type="PANTHER" id="PTHR10139">
    <property type="entry name" value="DOUBLE-STRAND BREAK REPAIR PROTEIN MRE11"/>
    <property type="match status" value="1"/>
</dbReference>
<feature type="compositionally biased region" description="Basic residues" evidence="18">
    <location>
        <begin position="564"/>
        <end position="576"/>
    </location>
</feature>
<dbReference type="GO" id="GO:0031573">
    <property type="term" value="P:mitotic intra-S DNA damage checkpoint signaling"/>
    <property type="evidence" value="ECO:0007669"/>
    <property type="project" value="TreeGrafter"/>
</dbReference>
<dbReference type="GO" id="GO:0008296">
    <property type="term" value="F:3'-5'-DNA exonuclease activity"/>
    <property type="evidence" value="ECO:0007669"/>
    <property type="project" value="InterPro"/>
</dbReference>
<dbReference type="GO" id="GO:0097552">
    <property type="term" value="P:mitochondrial double-strand break repair via homologous recombination"/>
    <property type="evidence" value="ECO:0007669"/>
    <property type="project" value="TreeGrafter"/>
</dbReference>
<evidence type="ECO:0000313" key="21">
    <source>
        <dbReference type="Proteomes" id="UP001432146"/>
    </source>
</evidence>
<dbReference type="PANTHER" id="PTHR10139:SF1">
    <property type="entry name" value="DOUBLE-STRAND BREAK REPAIR PROTEIN MRE11"/>
    <property type="match status" value="1"/>
</dbReference>
<accession>A0AAW1AAW3</accession>
<dbReference type="AlphaFoldDB" id="A0AAW1AAW3"/>
<comment type="subcellular location">
    <subcellularLocation>
        <location evidence="3">Chromosome</location>
    </subcellularLocation>
    <subcellularLocation>
        <location evidence="2 16">Nucleus</location>
    </subcellularLocation>
</comment>
<evidence type="ECO:0000256" key="16">
    <source>
        <dbReference type="PIRNR" id="PIRNR000882"/>
    </source>
</evidence>
<dbReference type="InterPro" id="IPR038487">
    <property type="entry name" value="Mre11_capping_dom"/>
</dbReference>
<feature type="compositionally biased region" description="Polar residues" evidence="18">
    <location>
        <begin position="535"/>
        <end position="545"/>
    </location>
</feature>
<dbReference type="Gene3D" id="3.30.110.110">
    <property type="entry name" value="Mre11, capping domain"/>
    <property type="match status" value="1"/>
</dbReference>
<dbReference type="InterPro" id="IPR003701">
    <property type="entry name" value="Mre11"/>
</dbReference>
<evidence type="ECO:0000256" key="6">
    <source>
        <dbReference type="ARBA" id="ARBA00022722"/>
    </source>
</evidence>
<organism evidence="20 21">
    <name type="scientific">Tetragonisca angustula</name>
    <dbReference type="NCBI Taxonomy" id="166442"/>
    <lineage>
        <taxon>Eukaryota</taxon>
        <taxon>Metazoa</taxon>
        <taxon>Ecdysozoa</taxon>
        <taxon>Arthropoda</taxon>
        <taxon>Hexapoda</taxon>
        <taxon>Insecta</taxon>
        <taxon>Pterygota</taxon>
        <taxon>Neoptera</taxon>
        <taxon>Endopterygota</taxon>
        <taxon>Hymenoptera</taxon>
        <taxon>Apocrita</taxon>
        <taxon>Aculeata</taxon>
        <taxon>Apoidea</taxon>
        <taxon>Anthophila</taxon>
        <taxon>Apidae</taxon>
        <taxon>Tetragonisca</taxon>
    </lineage>
</organism>
<keyword evidence="10 16" id="KW-0378">Hydrolase</keyword>
<comment type="similarity">
    <text evidence="4 16">Belongs to the MRE11/RAD32 family.</text>
</comment>
<evidence type="ECO:0000256" key="2">
    <source>
        <dbReference type="ARBA" id="ARBA00004123"/>
    </source>
</evidence>
<keyword evidence="8 16" id="KW-0255">Endonuclease</keyword>
<name>A0AAW1AAW3_9HYME</name>
<dbReference type="Pfam" id="PF00149">
    <property type="entry name" value="Metallophos"/>
    <property type="match status" value="1"/>
</dbReference>
<evidence type="ECO:0000256" key="7">
    <source>
        <dbReference type="ARBA" id="ARBA00022723"/>
    </source>
</evidence>
<keyword evidence="13 16" id="KW-0464">Manganese</keyword>
<dbReference type="GO" id="GO:0030870">
    <property type="term" value="C:Mre11 complex"/>
    <property type="evidence" value="ECO:0007669"/>
    <property type="project" value="UniProtKB-UniRule"/>
</dbReference>
<keyword evidence="12 16" id="KW-0234">DNA repair</keyword>
<evidence type="ECO:0000256" key="8">
    <source>
        <dbReference type="ARBA" id="ARBA00022759"/>
    </source>
</evidence>
<dbReference type="SUPFAM" id="SSF56300">
    <property type="entry name" value="Metallo-dependent phosphatases"/>
    <property type="match status" value="1"/>
</dbReference>
<comment type="cofactor">
    <cofactor evidence="1 16">
        <name>Mn(2+)</name>
        <dbReference type="ChEBI" id="CHEBI:29035"/>
    </cofactor>
</comment>
<dbReference type="InterPro" id="IPR004843">
    <property type="entry name" value="Calcineurin-like_PHP"/>
</dbReference>
<dbReference type="GO" id="GO:0042138">
    <property type="term" value="P:meiotic DNA double-strand break formation"/>
    <property type="evidence" value="ECO:0007669"/>
    <property type="project" value="TreeGrafter"/>
</dbReference>
<dbReference type="FunFam" id="3.60.21.10:FF:000011">
    <property type="entry name" value="Double-strand break repair protein"/>
    <property type="match status" value="1"/>
</dbReference>
<keyword evidence="7" id="KW-0479">Metal-binding</keyword>
<keyword evidence="11 16" id="KW-0269">Exonuclease</keyword>
<evidence type="ECO:0000256" key="14">
    <source>
        <dbReference type="ARBA" id="ARBA00023242"/>
    </source>
</evidence>
<dbReference type="GO" id="GO:0035861">
    <property type="term" value="C:site of double-strand break"/>
    <property type="evidence" value="ECO:0007669"/>
    <property type="project" value="TreeGrafter"/>
</dbReference>
<reference evidence="20 21" key="1">
    <citation type="submission" date="2024-05" db="EMBL/GenBank/DDBJ databases">
        <title>The nuclear and mitochondrial genome assemblies of Tetragonisca angustula (Apidae: Meliponini), a tiny yet remarkable pollinator in the Neotropics.</title>
        <authorList>
            <person name="Ferrari R."/>
            <person name="Ricardo P.C."/>
            <person name="Dias F.C."/>
            <person name="Araujo N.S."/>
            <person name="Soares D.O."/>
            <person name="Zhou Q.-S."/>
            <person name="Zhu C.-D."/>
            <person name="Coutinho L."/>
            <person name="Airas M.C."/>
            <person name="Batista T.M."/>
        </authorList>
    </citation>
    <scope>NUCLEOTIDE SEQUENCE [LARGE SCALE GENOMIC DNA]</scope>
    <source>
        <strain evidence="20">ASF017062</strain>
        <tissue evidence="20">Abdomen</tissue>
    </source>
</reference>
<dbReference type="InterPro" id="IPR029052">
    <property type="entry name" value="Metallo-depent_PP-like"/>
</dbReference>
<dbReference type="GO" id="GO:0000014">
    <property type="term" value="F:single-stranded DNA endodeoxyribonuclease activity"/>
    <property type="evidence" value="ECO:0007669"/>
    <property type="project" value="TreeGrafter"/>
</dbReference>
<evidence type="ECO:0000256" key="3">
    <source>
        <dbReference type="ARBA" id="ARBA00004286"/>
    </source>
</evidence>
<keyword evidence="14 16" id="KW-0539">Nucleus</keyword>
<keyword evidence="5" id="KW-0158">Chromosome</keyword>
<evidence type="ECO:0000256" key="17">
    <source>
        <dbReference type="PIRSR" id="PIRSR000882-1"/>
    </source>
</evidence>
<dbReference type="InterPro" id="IPR007281">
    <property type="entry name" value="Mre11_DNA-bd"/>
</dbReference>
<evidence type="ECO:0000259" key="19">
    <source>
        <dbReference type="SMART" id="SM01347"/>
    </source>
</evidence>
<dbReference type="EMBL" id="JAWNGG020000032">
    <property type="protein sequence ID" value="KAK9307177.1"/>
    <property type="molecule type" value="Genomic_DNA"/>
</dbReference>
<evidence type="ECO:0000256" key="5">
    <source>
        <dbReference type="ARBA" id="ARBA00022454"/>
    </source>
</evidence>
<keyword evidence="21" id="KW-1185">Reference proteome</keyword>
<feature type="compositionally biased region" description="Polar residues" evidence="18">
    <location>
        <begin position="577"/>
        <end position="588"/>
    </location>
</feature>
<evidence type="ECO:0000256" key="1">
    <source>
        <dbReference type="ARBA" id="ARBA00001936"/>
    </source>
</evidence>
<evidence type="ECO:0000313" key="20">
    <source>
        <dbReference type="EMBL" id="KAK9307177.1"/>
    </source>
</evidence>
<proteinExistence type="inferred from homology"/>
<dbReference type="GO" id="GO:0030145">
    <property type="term" value="F:manganese ion binding"/>
    <property type="evidence" value="ECO:0007669"/>
    <property type="project" value="UniProtKB-UniRule"/>
</dbReference>
<dbReference type="Gene3D" id="3.60.21.10">
    <property type="match status" value="1"/>
</dbReference>
<keyword evidence="9 16" id="KW-0227">DNA damage</keyword>
<feature type="domain" description="Mre11 DNA-binding" evidence="19">
    <location>
        <begin position="298"/>
        <end position="474"/>
    </location>
</feature>
<evidence type="ECO:0000256" key="11">
    <source>
        <dbReference type="ARBA" id="ARBA00022839"/>
    </source>
</evidence>
<gene>
    <name evidence="20" type="ORF">QLX08_002361</name>
</gene>
<evidence type="ECO:0000256" key="12">
    <source>
        <dbReference type="ARBA" id="ARBA00023204"/>
    </source>
</evidence>
<dbReference type="GO" id="GO:0000724">
    <property type="term" value="P:double-strand break repair via homologous recombination"/>
    <property type="evidence" value="ECO:0007669"/>
    <property type="project" value="TreeGrafter"/>
</dbReference>
<evidence type="ECO:0000256" key="4">
    <source>
        <dbReference type="ARBA" id="ARBA00009028"/>
    </source>
</evidence>
<evidence type="ECO:0000256" key="18">
    <source>
        <dbReference type="SAM" id="MobiDB-lite"/>
    </source>
</evidence>
<comment type="caution">
    <text evidence="20">The sequence shown here is derived from an EMBL/GenBank/DDBJ whole genome shotgun (WGS) entry which is preliminary data.</text>
</comment>
<evidence type="ECO:0000256" key="13">
    <source>
        <dbReference type="ARBA" id="ARBA00023211"/>
    </source>
</evidence>
<comment type="function">
    <text evidence="16">Core component of the MRN complex, which plays a central role in double-strand break (DSB) repair, DNA recombination, maintenance of telomere integrity and meiosis. The MRN complex is involved in the repair of DNA double-strand breaks (DSBs) via homologous recombination (HR), an error-free mechanism which primarily occurs during S and G2 phases. The complex (1) mediates the end resection of damaged DNA, which generates proper single-stranded DNA, a key initial steps in HR, and is (2) required for the recruitment of other repair factors and efficient activation of ATM and ATR upon DNA damage. Within the MRN complex, MRE11 possesses both single-strand endonuclease activity and double-strand-specific 3'-5' exonuclease activity. MRE11 first endonucleolytically cleaves the 5' strand at DNA DSB ends to prevent non-homologous end joining (NHEJ) and licence HR. It then generates a single-stranded DNA gap via 3' to 5' exonucleolytic degradation, which is required for single-strand invasion and recombination.</text>
</comment>
<dbReference type="GO" id="GO:0006303">
    <property type="term" value="P:double-strand break repair via nonhomologous end joining"/>
    <property type="evidence" value="ECO:0007669"/>
    <property type="project" value="TreeGrafter"/>
</dbReference>
<protein>
    <recommendedName>
        <fullName evidence="16">Double-strand break repair protein</fullName>
    </recommendedName>
</protein>
<dbReference type="InterPro" id="IPR041796">
    <property type="entry name" value="Mre11_N"/>
</dbReference>
<evidence type="ECO:0000256" key="15">
    <source>
        <dbReference type="ARBA" id="ARBA00023254"/>
    </source>
</evidence>
<evidence type="ECO:0000256" key="10">
    <source>
        <dbReference type="ARBA" id="ARBA00022801"/>
    </source>
</evidence>
<dbReference type="GO" id="GO:0000723">
    <property type="term" value="P:telomere maintenance"/>
    <property type="evidence" value="ECO:0007669"/>
    <property type="project" value="TreeGrafter"/>
</dbReference>
<sequence length="626" mass="71956">MSSGKTRESKRNPDDTIKILIATDIHLGFEYNKKRGQQTEDSFITFEEILQHGINQDVDFILLGGDLFHDTKPPQTVMLKCMELLRKYCLGSKEIKIQFLSDPEIVFRHCANKVVNYEDPYINISMPIFSIHGNHDDPSFGAVGSMDLLSVSGLINYFGKWTDLTKINVSPITIKKGETYLALYGLSYINDQRLSRLLRDFKLDMLRPQEIPDCFNIFVMHQNRSPHSEHGYISQSKLPDFLNLVIWGHEHECRITPEHIPETTYYISQPGSSIATSLSEGESKPKHIGILSVNKTQFKLQSIKLETVRPFVFDNLIIQDENIPKSYTEQLSESVYKFVDNYIENELIPKASTQLSGHPKQPILPLLRLRIFYSSEEEIFDANKLAQRYCDEVANPMDMVVFRKQKVASRHSKLSSKEFGDEFEEMAQILCYEDERNWNRTVQGGIKKHFSLEENKDKLTVLSVNGLNEALNRFVDIGDTDAFANIVNHQIKKTIAHLETCDVDTAENIRDEIKNFRDKRMEEEQEETAEIQSLFNNIKSKTQTNIDKDNNLSDDENRNMPVSKRGRGRGRGRGSTRQKQSIDVNLSKQVHAKKQTKKQDQNVLDNYVSSSRGNIKKGILFIEDSD</sequence>
<dbReference type="SMART" id="SM01347">
    <property type="entry name" value="Mre11_DNA_bind"/>
    <property type="match status" value="1"/>
</dbReference>
<dbReference type="GO" id="GO:0007095">
    <property type="term" value="P:mitotic G2 DNA damage checkpoint signaling"/>
    <property type="evidence" value="ECO:0007669"/>
    <property type="project" value="TreeGrafter"/>
</dbReference>
<feature type="region of interest" description="Disordered" evidence="18">
    <location>
        <begin position="535"/>
        <end position="605"/>
    </location>
</feature>
<keyword evidence="15 16" id="KW-0469">Meiosis</keyword>
<feature type="active site" description="Proton donor" evidence="17">
    <location>
        <position position="135"/>
    </location>
</feature>